<name>A0ABS0YCM4_9BACT</name>
<reference evidence="1 2" key="1">
    <citation type="submission" date="2020-12" db="EMBL/GenBank/DDBJ databases">
        <title>Geomonas sp. Red421, isolated from paddy soil.</title>
        <authorList>
            <person name="Xu Z."/>
            <person name="Zhang Z."/>
            <person name="Masuda Y."/>
            <person name="Itoh H."/>
            <person name="Senoo K."/>
        </authorList>
    </citation>
    <scope>NUCLEOTIDE SEQUENCE [LARGE SCALE GENOMIC DNA]</scope>
    <source>
        <strain evidence="1 2">Red421</strain>
    </source>
</reference>
<evidence type="ECO:0000313" key="1">
    <source>
        <dbReference type="EMBL" id="MBJ6749894.1"/>
    </source>
</evidence>
<dbReference type="RefSeq" id="WP_199388439.1">
    <property type="nucleotide sequence ID" value="NZ_JAEMHL010000003.1"/>
</dbReference>
<keyword evidence="2" id="KW-1185">Reference proteome</keyword>
<accession>A0ABS0YCM4</accession>
<dbReference type="Proteomes" id="UP000614714">
    <property type="component" value="Unassembled WGS sequence"/>
</dbReference>
<comment type="caution">
    <text evidence="1">The sequence shown here is derived from an EMBL/GenBank/DDBJ whole genome shotgun (WGS) entry which is preliminary data.</text>
</comment>
<proteinExistence type="predicted"/>
<evidence type="ECO:0000313" key="2">
    <source>
        <dbReference type="Proteomes" id="UP000614714"/>
    </source>
</evidence>
<gene>
    <name evidence="1" type="ORF">JFN91_06680</name>
</gene>
<protein>
    <recommendedName>
        <fullName evidence="3">DUF2268 domain-containing protein</fullName>
    </recommendedName>
</protein>
<dbReference type="EMBL" id="JAEMHL010000003">
    <property type="protein sequence ID" value="MBJ6749894.1"/>
    <property type="molecule type" value="Genomic_DNA"/>
</dbReference>
<evidence type="ECO:0008006" key="3">
    <source>
        <dbReference type="Google" id="ProtNLM"/>
    </source>
</evidence>
<sequence>MARKKVSIRNRKLAFPETLTFIKFLCRKYPTSPVTITFERNPILSFGVEGCSYICHIKGACTGTEVRVSVFETDLAEQLRVLAHEYRHAMQTNLGMYPDSEAGIFMMVNLLVKCHGGAEQDAVKFSQYSVEEFLREISP</sequence>
<organism evidence="1 2">
    <name type="scientific">Geomonas anaerohicana</name>
    <dbReference type="NCBI Taxonomy" id="2798583"/>
    <lineage>
        <taxon>Bacteria</taxon>
        <taxon>Pseudomonadati</taxon>
        <taxon>Thermodesulfobacteriota</taxon>
        <taxon>Desulfuromonadia</taxon>
        <taxon>Geobacterales</taxon>
        <taxon>Geobacteraceae</taxon>
        <taxon>Geomonas</taxon>
    </lineage>
</organism>